<accession>A0A737MA93</accession>
<protein>
    <submittedName>
        <fullName evidence="3">OmpA family protein</fullName>
    </submittedName>
</protein>
<keyword evidence="1" id="KW-0472">Membrane</keyword>
<sequence>MFSEFCGLPLRADLAETKERVRELERRPAAVPAVVHPAPPPAPVSHTVTVHFPFNSAHFQPTAAQEAELLPLLANVRRIEVRGRTDAERPSAGDERIALKRAQAAMNYLVARGVPATKVSVNYLSGGDHVAEGGTAVGRAQNRRVEIEVFNQ</sequence>
<dbReference type="AlphaFoldDB" id="A0A737MA93"/>
<evidence type="ECO:0000256" key="1">
    <source>
        <dbReference type="PROSITE-ProRule" id="PRU00473"/>
    </source>
</evidence>
<dbReference type="Pfam" id="PF00691">
    <property type="entry name" value="OmpA"/>
    <property type="match status" value="1"/>
</dbReference>
<dbReference type="Gene3D" id="3.30.1330.60">
    <property type="entry name" value="OmpA-like domain"/>
    <property type="match status" value="1"/>
</dbReference>
<gene>
    <name evidence="3" type="ORF">G4174_004902</name>
    <name evidence="4" type="ORF">G4174_005086</name>
</gene>
<dbReference type="PANTHER" id="PTHR30329">
    <property type="entry name" value="STATOR ELEMENT OF FLAGELLAR MOTOR COMPLEX"/>
    <property type="match status" value="1"/>
</dbReference>
<feature type="domain" description="OmpA-like" evidence="2">
    <location>
        <begin position="44"/>
        <end position="152"/>
    </location>
</feature>
<name>A0A737MA93_SALET</name>
<comment type="caution">
    <text evidence="3">The sequence shown here is derived from an EMBL/GenBank/DDBJ whole genome shotgun (WGS) entry which is preliminary data.</text>
</comment>
<evidence type="ECO:0000313" key="3">
    <source>
        <dbReference type="EMBL" id="HAE8244007.1"/>
    </source>
</evidence>
<reference evidence="3" key="1">
    <citation type="journal article" date="2018" name="Genome Biol.">
        <title>SKESA: strategic k-mer extension for scrupulous assemblies.</title>
        <authorList>
            <person name="Souvorov A."/>
            <person name="Agarwala R."/>
            <person name="Lipman D.J."/>
        </authorList>
    </citation>
    <scope>NUCLEOTIDE SEQUENCE</scope>
    <source>
        <strain evidence="3">BCW_2665</strain>
    </source>
</reference>
<reference evidence="3" key="2">
    <citation type="submission" date="2018-07" db="EMBL/GenBank/DDBJ databases">
        <authorList>
            <consortium name="NCBI Pathogen Detection Project"/>
        </authorList>
    </citation>
    <scope>NUCLEOTIDE SEQUENCE</scope>
    <source>
        <strain evidence="3">BCW_2665</strain>
    </source>
</reference>
<dbReference type="PANTHER" id="PTHR30329:SF21">
    <property type="entry name" value="LIPOPROTEIN YIAD-RELATED"/>
    <property type="match status" value="1"/>
</dbReference>
<evidence type="ECO:0000259" key="2">
    <source>
        <dbReference type="PROSITE" id="PS51123"/>
    </source>
</evidence>
<organism evidence="3">
    <name type="scientific">Salmonella enterica subsp. enterica serovar Concord</name>
    <dbReference type="NCBI Taxonomy" id="483687"/>
    <lineage>
        <taxon>Bacteria</taxon>
        <taxon>Pseudomonadati</taxon>
        <taxon>Pseudomonadota</taxon>
        <taxon>Gammaproteobacteria</taxon>
        <taxon>Enterobacterales</taxon>
        <taxon>Enterobacteriaceae</taxon>
        <taxon>Salmonella</taxon>
    </lineage>
</organism>
<evidence type="ECO:0000313" key="4">
    <source>
        <dbReference type="EMBL" id="HAE8244168.1"/>
    </source>
</evidence>
<dbReference type="InterPro" id="IPR036737">
    <property type="entry name" value="OmpA-like_sf"/>
</dbReference>
<dbReference type="InterPro" id="IPR006665">
    <property type="entry name" value="OmpA-like"/>
</dbReference>
<proteinExistence type="predicted"/>
<dbReference type="GO" id="GO:0016020">
    <property type="term" value="C:membrane"/>
    <property type="evidence" value="ECO:0007669"/>
    <property type="project" value="UniProtKB-UniRule"/>
</dbReference>
<dbReference type="EMBL" id="DAATGM010000094">
    <property type="protein sequence ID" value="HAE8244168.1"/>
    <property type="molecule type" value="Genomic_DNA"/>
</dbReference>
<dbReference type="InterPro" id="IPR050330">
    <property type="entry name" value="Bact_OuterMem_StrucFunc"/>
</dbReference>
<dbReference type="CDD" id="cd07185">
    <property type="entry name" value="OmpA_C-like"/>
    <property type="match status" value="1"/>
</dbReference>
<dbReference type="PROSITE" id="PS51123">
    <property type="entry name" value="OMPA_2"/>
    <property type="match status" value="1"/>
</dbReference>
<dbReference type="EMBL" id="DAATGM010000041">
    <property type="protein sequence ID" value="HAE8244007.1"/>
    <property type="molecule type" value="Genomic_DNA"/>
</dbReference>
<dbReference type="SUPFAM" id="SSF103088">
    <property type="entry name" value="OmpA-like"/>
    <property type="match status" value="1"/>
</dbReference>